<dbReference type="AlphaFoldDB" id="A0A917G0N4"/>
<dbReference type="Proteomes" id="UP000644756">
    <property type="component" value="Unassembled WGS sequence"/>
</dbReference>
<feature type="region of interest" description="Disordered" evidence="1">
    <location>
        <begin position="1"/>
        <end position="23"/>
    </location>
</feature>
<comment type="caution">
    <text evidence="2">The sequence shown here is derived from an EMBL/GenBank/DDBJ whole genome shotgun (WGS) entry which is preliminary data.</text>
</comment>
<proteinExistence type="predicted"/>
<protein>
    <submittedName>
        <fullName evidence="2">Uncharacterized protein</fullName>
    </submittedName>
</protein>
<reference evidence="2" key="2">
    <citation type="submission" date="2020-09" db="EMBL/GenBank/DDBJ databases">
        <authorList>
            <person name="Sun Q."/>
            <person name="Zhou Y."/>
        </authorList>
    </citation>
    <scope>NUCLEOTIDE SEQUENCE</scope>
    <source>
        <strain evidence="2">CGMCC 1.12987</strain>
    </source>
</reference>
<evidence type="ECO:0000313" key="3">
    <source>
        <dbReference type="Proteomes" id="UP000644756"/>
    </source>
</evidence>
<name>A0A917G0N4_9BACL</name>
<sequence length="75" mass="8459">MESSTRKNSNPSENGGTQLLNSRHLTRIHESMPDMCVQTKLQFLAGMDQVFSEYIGVFGDRFFFLNSAKPFIASP</sequence>
<dbReference type="EMBL" id="BMGR01000013">
    <property type="protein sequence ID" value="GGG16912.1"/>
    <property type="molecule type" value="Genomic_DNA"/>
</dbReference>
<evidence type="ECO:0000313" key="2">
    <source>
        <dbReference type="EMBL" id="GGG16912.1"/>
    </source>
</evidence>
<evidence type="ECO:0000256" key="1">
    <source>
        <dbReference type="SAM" id="MobiDB-lite"/>
    </source>
</evidence>
<keyword evidence="3" id="KW-1185">Reference proteome</keyword>
<gene>
    <name evidence="2" type="ORF">GCM10010916_37190</name>
</gene>
<organism evidence="2 3">
    <name type="scientific">Paenibacillus abyssi</name>
    <dbReference type="NCBI Taxonomy" id="1340531"/>
    <lineage>
        <taxon>Bacteria</taxon>
        <taxon>Bacillati</taxon>
        <taxon>Bacillota</taxon>
        <taxon>Bacilli</taxon>
        <taxon>Bacillales</taxon>
        <taxon>Paenibacillaceae</taxon>
        <taxon>Paenibacillus</taxon>
    </lineage>
</organism>
<accession>A0A917G0N4</accession>
<reference evidence="2" key="1">
    <citation type="journal article" date="2014" name="Int. J. Syst. Evol. Microbiol.">
        <title>Complete genome sequence of Corynebacterium casei LMG S-19264T (=DSM 44701T), isolated from a smear-ripened cheese.</title>
        <authorList>
            <consortium name="US DOE Joint Genome Institute (JGI-PGF)"/>
            <person name="Walter F."/>
            <person name="Albersmeier A."/>
            <person name="Kalinowski J."/>
            <person name="Ruckert C."/>
        </authorList>
    </citation>
    <scope>NUCLEOTIDE SEQUENCE</scope>
    <source>
        <strain evidence="2">CGMCC 1.12987</strain>
    </source>
</reference>